<accession>A0A1V9YFI9</accession>
<feature type="signal peptide" evidence="1">
    <location>
        <begin position="1"/>
        <end position="24"/>
    </location>
</feature>
<keyword evidence="1" id="KW-0732">Signal</keyword>
<sequence length="75" mass="7601">MGGAKAVLVCHGCVVFESTSLVHGFLVCGLALIGDSDTNRSGATITLFLSASVADLFVQHDLEAATNTGPALLVP</sequence>
<reference evidence="2 3" key="1">
    <citation type="journal article" date="2014" name="Genome Biol. Evol.">
        <title>The secreted proteins of Achlya hypogyna and Thraustotheca clavata identify the ancestral oomycete secretome and reveal gene acquisitions by horizontal gene transfer.</title>
        <authorList>
            <person name="Misner I."/>
            <person name="Blouin N."/>
            <person name="Leonard G."/>
            <person name="Richards T.A."/>
            <person name="Lane C.E."/>
        </authorList>
    </citation>
    <scope>NUCLEOTIDE SEQUENCE [LARGE SCALE GENOMIC DNA]</scope>
    <source>
        <strain evidence="2 3">ATCC 48635</strain>
    </source>
</reference>
<dbReference type="EMBL" id="JNBR01001856">
    <property type="protein sequence ID" value="OQR84469.1"/>
    <property type="molecule type" value="Genomic_DNA"/>
</dbReference>
<keyword evidence="3" id="KW-1185">Reference proteome</keyword>
<gene>
    <name evidence="2" type="ORF">ACHHYP_13347</name>
</gene>
<comment type="caution">
    <text evidence="2">The sequence shown here is derived from an EMBL/GenBank/DDBJ whole genome shotgun (WGS) entry which is preliminary data.</text>
</comment>
<feature type="chain" id="PRO_5013184390" description="Secreted protein" evidence="1">
    <location>
        <begin position="25"/>
        <end position="75"/>
    </location>
</feature>
<evidence type="ECO:0008006" key="4">
    <source>
        <dbReference type="Google" id="ProtNLM"/>
    </source>
</evidence>
<proteinExistence type="predicted"/>
<organism evidence="2 3">
    <name type="scientific">Achlya hypogyna</name>
    <name type="common">Oomycete</name>
    <name type="synonym">Protoachlya hypogyna</name>
    <dbReference type="NCBI Taxonomy" id="1202772"/>
    <lineage>
        <taxon>Eukaryota</taxon>
        <taxon>Sar</taxon>
        <taxon>Stramenopiles</taxon>
        <taxon>Oomycota</taxon>
        <taxon>Saprolegniomycetes</taxon>
        <taxon>Saprolegniales</taxon>
        <taxon>Achlyaceae</taxon>
        <taxon>Achlya</taxon>
    </lineage>
</organism>
<evidence type="ECO:0000256" key="1">
    <source>
        <dbReference type="SAM" id="SignalP"/>
    </source>
</evidence>
<dbReference type="Proteomes" id="UP000243579">
    <property type="component" value="Unassembled WGS sequence"/>
</dbReference>
<dbReference type="AlphaFoldDB" id="A0A1V9YFI9"/>
<protein>
    <recommendedName>
        <fullName evidence="4">Secreted protein</fullName>
    </recommendedName>
</protein>
<evidence type="ECO:0000313" key="3">
    <source>
        <dbReference type="Proteomes" id="UP000243579"/>
    </source>
</evidence>
<name>A0A1V9YFI9_ACHHY</name>
<evidence type="ECO:0000313" key="2">
    <source>
        <dbReference type="EMBL" id="OQR84469.1"/>
    </source>
</evidence>